<gene>
    <name evidence="3" type="ORF">TVAG_205310</name>
</gene>
<dbReference type="OrthoDB" id="5383703at2759"/>
<dbReference type="Proteomes" id="UP000001542">
    <property type="component" value="Unassembled WGS sequence"/>
</dbReference>
<evidence type="ECO:0000256" key="2">
    <source>
        <dbReference type="SAM" id="MobiDB-lite"/>
    </source>
</evidence>
<feature type="region of interest" description="Disordered" evidence="2">
    <location>
        <begin position="162"/>
        <end position="218"/>
    </location>
</feature>
<evidence type="ECO:0000313" key="3">
    <source>
        <dbReference type="EMBL" id="EAX96245.1"/>
    </source>
</evidence>
<feature type="compositionally biased region" description="Polar residues" evidence="2">
    <location>
        <begin position="204"/>
        <end position="216"/>
    </location>
</feature>
<name>A2FFR1_TRIV3</name>
<dbReference type="KEGG" id="tva:4754014"/>
<dbReference type="SMR" id="A2FFR1"/>
<organism evidence="3 4">
    <name type="scientific">Trichomonas vaginalis (strain ATCC PRA-98 / G3)</name>
    <dbReference type="NCBI Taxonomy" id="412133"/>
    <lineage>
        <taxon>Eukaryota</taxon>
        <taxon>Metamonada</taxon>
        <taxon>Parabasalia</taxon>
        <taxon>Trichomonadida</taxon>
        <taxon>Trichomonadidae</taxon>
        <taxon>Trichomonas</taxon>
    </lineage>
</organism>
<dbReference type="EMBL" id="DS113767">
    <property type="protein sequence ID" value="EAX96245.1"/>
    <property type="molecule type" value="Genomic_DNA"/>
</dbReference>
<dbReference type="RefSeq" id="XP_001309175.1">
    <property type="nucleotide sequence ID" value="XM_001309174.1"/>
</dbReference>
<feature type="coiled-coil region" evidence="1">
    <location>
        <begin position="11"/>
        <end position="104"/>
    </location>
</feature>
<dbReference type="VEuPathDB" id="TrichDB:TVAG_205310"/>
<reference evidence="3" key="1">
    <citation type="submission" date="2006-10" db="EMBL/GenBank/DDBJ databases">
        <authorList>
            <person name="Amadeo P."/>
            <person name="Zhao Q."/>
            <person name="Wortman J."/>
            <person name="Fraser-Liggett C."/>
            <person name="Carlton J."/>
        </authorList>
    </citation>
    <scope>NUCLEOTIDE SEQUENCE</scope>
    <source>
        <strain evidence="3">G3</strain>
    </source>
</reference>
<feature type="compositionally biased region" description="Basic and acidic residues" evidence="2">
    <location>
        <begin position="184"/>
        <end position="193"/>
    </location>
</feature>
<dbReference type="AlphaFoldDB" id="A2FFR1"/>
<keyword evidence="4" id="KW-1185">Reference proteome</keyword>
<dbReference type="InParanoid" id="A2FFR1"/>
<feature type="coiled-coil region" evidence="1">
    <location>
        <begin position="373"/>
        <end position="407"/>
    </location>
</feature>
<evidence type="ECO:0000256" key="1">
    <source>
        <dbReference type="SAM" id="Coils"/>
    </source>
</evidence>
<keyword evidence="1" id="KW-0175">Coiled coil</keyword>
<accession>A2FFR1</accession>
<protein>
    <submittedName>
        <fullName evidence="3">Uncharacterized protein</fullName>
    </submittedName>
</protein>
<dbReference type="VEuPathDB" id="TrichDB:TVAGG3_0489030"/>
<reference evidence="3" key="2">
    <citation type="journal article" date="2007" name="Science">
        <title>Draft genome sequence of the sexually transmitted pathogen Trichomonas vaginalis.</title>
        <authorList>
            <person name="Carlton J.M."/>
            <person name="Hirt R.P."/>
            <person name="Silva J.C."/>
            <person name="Delcher A.L."/>
            <person name="Schatz M."/>
            <person name="Zhao Q."/>
            <person name="Wortman J.R."/>
            <person name="Bidwell S.L."/>
            <person name="Alsmark U.C.M."/>
            <person name="Besteiro S."/>
            <person name="Sicheritz-Ponten T."/>
            <person name="Noel C.J."/>
            <person name="Dacks J.B."/>
            <person name="Foster P.G."/>
            <person name="Simillion C."/>
            <person name="Van de Peer Y."/>
            <person name="Miranda-Saavedra D."/>
            <person name="Barton G.J."/>
            <person name="Westrop G.D."/>
            <person name="Mueller S."/>
            <person name="Dessi D."/>
            <person name="Fiori P.L."/>
            <person name="Ren Q."/>
            <person name="Paulsen I."/>
            <person name="Zhang H."/>
            <person name="Bastida-Corcuera F.D."/>
            <person name="Simoes-Barbosa A."/>
            <person name="Brown M.T."/>
            <person name="Hayes R.D."/>
            <person name="Mukherjee M."/>
            <person name="Okumura C.Y."/>
            <person name="Schneider R."/>
            <person name="Smith A.J."/>
            <person name="Vanacova S."/>
            <person name="Villalvazo M."/>
            <person name="Haas B.J."/>
            <person name="Pertea M."/>
            <person name="Feldblyum T.V."/>
            <person name="Utterback T.R."/>
            <person name="Shu C.L."/>
            <person name="Osoegawa K."/>
            <person name="de Jong P.J."/>
            <person name="Hrdy I."/>
            <person name="Horvathova L."/>
            <person name="Zubacova Z."/>
            <person name="Dolezal P."/>
            <person name="Malik S.B."/>
            <person name="Logsdon J.M. Jr."/>
            <person name="Henze K."/>
            <person name="Gupta A."/>
            <person name="Wang C.C."/>
            <person name="Dunne R.L."/>
            <person name="Upcroft J.A."/>
            <person name="Upcroft P."/>
            <person name="White O."/>
            <person name="Salzberg S.L."/>
            <person name="Tang P."/>
            <person name="Chiu C.-H."/>
            <person name="Lee Y.-S."/>
            <person name="Embley T.M."/>
            <person name="Coombs G.H."/>
            <person name="Mottram J.C."/>
            <person name="Tachezy J."/>
            <person name="Fraser-Liggett C.M."/>
            <person name="Johnson P.J."/>
        </authorList>
    </citation>
    <scope>NUCLEOTIDE SEQUENCE [LARGE SCALE GENOMIC DNA]</scope>
    <source>
        <strain evidence="3">G3</strain>
    </source>
</reference>
<sequence>MEGTDPEPMIQKAYEQENIRLTAENKKLREQLSSGESDVKKTNADLRKKIIELENQISMSGDITQLKEEYDAYVKQSKSEILNLKQQNHELEVELQKYRQQANQKPNTTQTKLEQWDTDEEQNKAINHLIENLKQAYQRQSGTEEALEQLAAIIDPECIVTNDKNQKNQPTPAPKTKIPVRGETPVRETRKPDPPAPKPPKQIRNYQPPVSNQNSQKVKELENKISELTKKLEEANKENTAIKNRNKERVSKSKVLQTQLDDANTKLIEANKQHMIEVSEMQIKMKTMEAELKILQSNADYRTECEELKVKVASLEAQNAELLKPKSTGDPKSDRVLDAIMRMESDIRQRQIALSRVTNDLEEQWETEKRMIEKQHKRELEDKNIEIQKVKEEIADIQAQLSAGNRRGKY</sequence>
<evidence type="ECO:0000313" key="4">
    <source>
        <dbReference type="Proteomes" id="UP000001542"/>
    </source>
</evidence>
<proteinExistence type="predicted"/>